<gene>
    <name evidence="2" type="ORF">GQ43DRAFT_433814</name>
</gene>
<sequence>MRDVKEEQLRDTSEAVEKWFGTRWGLVKAPEWFSLSHKSDLRSHDCSYVPVCGLRIILAEVHSFKGDYSCDKSKSTGNLRRRGCIDSTPMLEPRVLLLPSILTLYTLPYPNRSSVTEVPSYKPFQPTVFPNHQQWPLHAYKDVVHSSLVNTKNYVVGNAAVWTAISQRPFSLGLPASKHQENLVRYRINQLSSEEVEESISTTNMQRRNLSKVIIKTRAEIMSVRERRRRPNIPSLCTDHRQSR</sequence>
<accession>A0A9P4MQH6</accession>
<dbReference type="EMBL" id="ML994105">
    <property type="protein sequence ID" value="KAF2198967.1"/>
    <property type="molecule type" value="Genomic_DNA"/>
</dbReference>
<feature type="region of interest" description="Disordered" evidence="1">
    <location>
        <begin position="225"/>
        <end position="244"/>
    </location>
</feature>
<evidence type="ECO:0000313" key="3">
    <source>
        <dbReference type="Proteomes" id="UP000799536"/>
    </source>
</evidence>
<dbReference type="AlphaFoldDB" id="A0A9P4MQH6"/>
<organism evidence="2 3">
    <name type="scientific">Delitschia confertaspora ATCC 74209</name>
    <dbReference type="NCBI Taxonomy" id="1513339"/>
    <lineage>
        <taxon>Eukaryota</taxon>
        <taxon>Fungi</taxon>
        <taxon>Dikarya</taxon>
        <taxon>Ascomycota</taxon>
        <taxon>Pezizomycotina</taxon>
        <taxon>Dothideomycetes</taxon>
        <taxon>Pleosporomycetidae</taxon>
        <taxon>Pleosporales</taxon>
        <taxon>Delitschiaceae</taxon>
        <taxon>Delitschia</taxon>
    </lineage>
</organism>
<protein>
    <submittedName>
        <fullName evidence="2">Uncharacterized protein</fullName>
    </submittedName>
</protein>
<keyword evidence="3" id="KW-1185">Reference proteome</keyword>
<comment type="caution">
    <text evidence="2">The sequence shown here is derived from an EMBL/GenBank/DDBJ whole genome shotgun (WGS) entry which is preliminary data.</text>
</comment>
<dbReference type="Proteomes" id="UP000799536">
    <property type="component" value="Unassembled WGS sequence"/>
</dbReference>
<name>A0A9P4MQH6_9PLEO</name>
<evidence type="ECO:0000313" key="2">
    <source>
        <dbReference type="EMBL" id="KAF2198967.1"/>
    </source>
</evidence>
<reference evidence="2" key="1">
    <citation type="journal article" date="2020" name="Stud. Mycol.">
        <title>101 Dothideomycetes genomes: a test case for predicting lifestyles and emergence of pathogens.</title>
        <authorList>
            <person name="Haridas S."/>
            <person name="Albert R."/>
            <person name="Binder M."/>
            <person name="Bloem J."/>
            <person name="Labutti K."/>
            <person name="Salamov A."/>
            <person name="Andreopoulos B."/>
            <person name="Baker S."/>
            <person name="Barry K."/>
            <person name="Bills G."/>
            <person name="Bluhm B."/>
            <person name="Cannon C."/>
            <person name="Castanera R."/>
            <person name="Culley D."/>
            <person name="Daum C."/>
            <person name="Ezra D."/>
            <person name="Gonzalez J."/>
            <person name="Henrissat B."/>
            <person name="Kuo A."/>
            <person name="Liang C."/>
            <person name="Lipzen A."/>
            <person name="Lutzoni F."/>
            <person name="Magnuson J."/>
            <person name="Mondo S."/>
            <person name="Nolan M."/>
            <person name="Ohm R."/>
            <person name="Pangilinan J."/>
            <person name="Park H.-J."/>
            <person name="Ramirez L."/>
            <person name="Alfaro M."/>
            <person name="Sun H."/>
            <person name="Tritt A."/>
            <person name="Yoshinaga Y."/>
            <person name="Zwiers L.-H."/>
            <person name="Turgeon B."/>
            <person name="Goodwin S."/>
            <person name="Spatafora J."/>
            <person name="Crous P."/>
            <person name="Grigoriev I."/>
        </authorList>
    </citation>
    <scope>NUCLEOTIDE SEQUENCE</scope>
    <source>
        <strain evidence="2">ATCC 74209</strain>
    </source>
</reference>
<proteinExistence type="predicted"/>
<evidence type="ECO:0000256" key="1">
    <source>
        <dbReference type="SAM" id="MobiDB-lite"/>
    </source>
</evidence>